<comment type="caution">
    <text evidence="2">The sequence shown here is derived from an EMBL/GenBank/DDBJ whole genome shotgun (WGS) entry which is preliminary data.</text>
</comment>
<dbReference type="EMBL" id="JACBZO010000001">
    <property type="protein sequence ID" value="NYI40337.1"/>
    <property type="molecule type" value="Genomic_DNA"/>
</dbReference>
<feature type="transmembrane region" description="Helical" evidence="1">
    <location>
        <begin position="12"/>
        <end position="33"/>
    </location>
</feature>
<proteinExistence type="predicted"/>
<keyword evidence="3" id="KW-1185">Reference proteome</keyword>
<protein>
    <submittedName>
        <fullName evidence="2">Putative membrane protein</fullName>
    </submittedName>
</protein>
<dbReference type="RefSeq" id="WP_062076321.1">
    <property type="nucleotide sequence ID" value="NZ_BBRC01000033.1"/>
</dbReference>
<keyword evidence="1" id="KW-0472">Membrane</keyword>
<gene>
    <name evidence="2" type="ORF">BKA03_000456</name>
</gene>
<dbReference type="AlphaFoldDB" id="A0A7Z0CJ38"/>
<keyword evidence="1" id="KW-0812">Transmembrane</keyword>
<name>A0A7Z0CJ38_9MICO</name>
<organism evidence="2 3">
    <name type="scientific">Demequina lutea</name>
    <dbReference type="NCBI Taxonomy" id="431489"/>
    <lineage>
        <taxon>Bacteria</taxon>
        <taxon>Bacillati</taxon>
        <taxon>Actinomycetota</taxon>
        <taxon>Actinomycetes</taxon>
        <taxon>Micrococcales</taxon>
        <taxon>Demequinaceae</taxon>
        <taxon>Demequina</taxon>
    </lineage>
</organism>
<keyword evidence="1" id="KW-1133">Transmembrane helix</keyword>
<accession>A0A7Z0CJ38</accession>
<sequence length="98" mass="10622">MMGWYGGGMTGFAWVGMGLFWLALLGFIVWLVIRLLPGKSHEPAAAAIPPVSRVAAPAVPASARALAILDERLASGEVDLDWYRAVRETVLESREGER</sequence>
<reference evidence="2 3" key="1">
    <citation type="submission" date="2020-07" db="EMBL/GenBank/DDBJ databases">
        <title>Sequencing the genomes of 1000 actinobacteria strains.</title>
        <authorList>
            <person name="Klenk H.-P."/>
        </authorList>
    </citation>
    <scope>NUCLEOTIDE SEQUENCE [LARGE SCALE GENOMIC DNA]</scope>
    <source>
        <strain evidence="2 3">DSM 19970</strain>
    </source>
</reference>
<dbReference type="OrthoDB" id="3748887at2"/>
<evidence type="ECO:0000313" key="3">
    <source>
        <dbReference type="Proteomes" id="UP000547973"/>
    </source>
</evidence>
<dbReference type="Proteomes" id="UP000547973">
    <property type="component" value="Unassembled WGS sequence"/>
</dbReference>
<evidence type="ECO:0000256" key="1">
    <source>
        <dbReference type="SAM" id="Phobius"/>
    </source>
</evidence>
<evidence type="ECO:0000313" key="2">
    <source>
        <dbReference type="EMBL" id="NYI40337.1"/>
    </source>
</evidence>